<keyword evidence="14" id="KW-1185">Reference proteome</keyword>
<evidence type="ECO:0000256" key="5">
    <source>
        <dbReference type="ARBA" id="ARBA00022840"/>
    </source>
</evidence>
<dbReference type="CDD" id="cd07962">
    <property type="entry name" value="Anticodon_Ia_Val"/>
    <property type="match status" value="1"/>
</dbReference>
<evidence type="ECO:0000313" key="14">
    <source>
        <dbReference type="Proteomes" id="UP001303046"/>
    </source>
</evidence>
<evidence type="ECO:0000256" key="3">
    <source>
        <dbReference type="ARBA" id="ARBA00022598"/>
    </source>
</evidence>
<keyword evidence="3 9" id="KW-0436">Ligase</keyword>
<comment type="caution">
    <text evidence="13">The sequence shown here is derived from an EMBL/GenBank/DDBJ whole genome shotgun (WGS) entry which is preliminary data.</text>
</comment>
<keyword evidence="5 9" id="KW-0067">ATP-binding</keyword>
<dbReference type="InterPro" id="IPR009080">
    <property type="entry name" value="tRNAsynth_Ia_anticodon-bd"/>
</dbReference>
<dbReference type="InterPro" id="IPR009008">
    <property type="entry name" value="Val/Leu/Ile-tRNA-synth_edit"/>
</dbReference>
<keyword evidence="4 9" id="KW-0547">Nucleotide-binding</keyword>
<dbReference type="NCBIfam" id="TIGR00422">
    <property type="entry name" value="valS"/>
    <property type="match status" value="1"/>
</dbReference>
<reference evidence="13 14" key="1">
    <citation type="submission" date="2023-08" db="EMBL/GenBank/DDBJ databases">
        <title>A Necator americanus chromosomal reference genome.</title>
        <authorList>
            <person name="Ilik V."/>
            <person name="Petrzelkova K.J."/>
            <person name="Pardy F."/>
            <person name="Fuh T."/>
            <person name="Niatou-Singa F.S."/>
            <person name="Gouil Q."/>
            <person name="Baker L."/>
            <person name="Ritchie M.E."/>
            <person name="Jex A.R."/>
            <person name="Gazzola D."/>
            <person name="Li H."/>
            <person name="Toshio Fujiwara R."/>
            <person name="Zhan B."/>
            <person name="Aroian R.V."/>
            <person name="Pafco B."/>
            <person name="Schwarz E.M."/>
        </authorList>
    </citation>
    <scope>NUCLEOTIDE SEQUENCE [LARGE SCALE GENOMIC DNA]</scope>
    <source>
        <strain evidence="13 14">Aroian</strain>
        <tissue evidence="13">Whole animal</tissue>
    </source>
</reference>
<dbReference type="InterPro" id="IPR033705">
    <property type="entry name" value="Anticodon_Ia_Val"/>
</dbReference>
<dbReference type="InterPro" id="IPR001412">
    <property type="entry name" value="aa-tRNA-synth_I_CS"/>
</dbReference>
<dbReference type="PRINTS" id="PR00986">
    <property type="entry name" value="TRNASYNTHVAL"/>
</dbReference>
<evidence type="ECO:0000259" key="12">
    <source>
        <dbReference type="Pfam" id="PF08264"/>
    </source>
</evidence>
<dbReference type="EC" id="6.1.1.9" evidence="2"/>
<sequence>MHRLRRIGRTVNIRRFSVKSKSSFDTDVVIKDYERRTEWAAANYMNVGKTFRMILPPPNVTGKLHLGHALTATIEDALCRHHRIKGGVTQWIPGFDHAGIATQSVVERELYKQKGVRPDQLSRKEFLDRCNQWSKTSSSAIRKQLDLLGATLDWKNSYYTLDSKFSSAVIHAFVTLHRDGLIFRDKRLVNWCSHLRTSISDQEVNRSEVHGSTKISIPSSDGGKRVVEVGTMYCLKYPILGSDKFLEVATTRPETLFADVALAVNPADERYSRFVGKYVRNPLVPARKLPVIADSSVQMEKGTGVLKITPSHDHLDWEIASRHWKEIISVDPSARTRTCIESNGKMNAEANEFAGMDRFDARTKVTEKLNSLDLLSGTLEHDGQITVCSRTGDIVEPRLTEQWFMDTAELYVKAAQAVKDGKISVTPATQEQKLFDWFSNKDPWCLSRQLIWGHRIPAYRTNNSSWFVAGSMNEAREHFGEAATITQDEDVLDTWFSSSLIPLVKAGWPGPEFDSTSPFLDVLETGWDILGFWVARMIIMTMRLSGGQVPFSKVLLHGLVRDSSGRKMSKSLGNVIDPLDVVEGISREKMVERIKNSSLPQEEIATATSIISSRYPEGIPRSGTDALRFALLRHDLLASDIPLNVVDFASEGLRFCNKLWNLATYMETVAENSPTLKDVDSEHPADEWIMSHLSGALEKIDSHMLDFVPHLAFAVLHNFILGSLCDVYLETTKRALWTCDLPRIAQIRTTLSRVVQPTFVQLSVFMPFVAEHLYERVFKREHGSIYSDFVKPSFFTPFRNVDLESDMDIVLGLVSVVRSLKNQLQLPSSMVFTGVLRSDDVSDEFHRLLTVLSDLGRLELSEISPLANAPQGFMTCPVPGSNSYLSLKVEDSQRPEFLHRLERMMKKSEERRTQFLRKAEKYEEIVSRDRKEGKVKIHVIEKNERKAQHARGVATSAAGEAKRLRNLLREMAS</sequence>
<evidence type="ECO:0000256" key="9">
    <source>
        <dbReference type="RuleBase" id="RU363035"/>
    </source>
</evidence>
<evidence type="ECO:0000313" key="13">
    <source>
        <dbReference type="EMBL" id="KAK6755186.1"/>
    </source>
</evidence>
<dbReference type="InterPro" id="IPR013155">
    <property type="entry name" value="M/V/L/I-tRNA-synth_anticd-bd"/>
</dbReference>
<evidence type="ECO:0000256" key="6">
    <source>
        <dbReference type="ARBA" id="ARBA00022917"/>
    </source>
</evidence>
<evidence type="ECO:0000256" key="4">
    <source>
        <dbReference type="ARBA" id="ARBA00022741"/>
    </source>
</evidence>
<keyword evidence="6 9" id="KW-0648">Protein biosynthesis</keyword>
<feature type="domain" description="Aminoacyl-tRNA synthetase class Ia" evidence="11">
    <location>
        <begin position="48"/>
        <end position="636"/>
    </location>
</feature>
<evidence type="ECO:0000256" key="8">
    <source>
        <dbReference type="ARBA" id="ARBA00029936"/>
    </source>
</evidence>
<dbReference type="InterPro" id="IPR002303">
    <property type="entry name" value="Valyl-tRNA_ligase"/>
</dbReference>
<dbReference type="Gene3D" id="3.90.740.10">
    <property type="entry name" value="Valyl/Leucyl/Isoleucyl-tRNA synthetase, editing domain"/>
    <property type="match status" value="1"/>
</dbReference>
<evidence type="ECO:0000256" key="1">
    <source>
        <dbReference type="ARBA" id="ARBA00005594"/>
    </source>
</evidence>
<evidence type="ECO:0000256" key="10">
    <source>
        <dbReference type="SAM" id="Coils"/>
    </source>
</evidence>
<protein>
    <recommendedName>
        <fullName evidence="2">valine--tRNA ligase</fullName>
        <ecNumber evidence="2">6.1.1.9</ecNumber>
    </recommendedName>
    <alternativeName>
        <fullName evidence="8">Valyl-tRNA synthetase</fullName>
    </alternativeName>
</protein>
<dbReference type="Gene3D" id="3.40.50.620">
    <property type="entry name" value="HUPs"/>
    <property type="match status" value="2"/>
</dbReference>
<dbReference type="InterPro" id="IPR002300">
    <property type="entry name" value="aa-tRNA-synth_Ia"/>
</dbReference>
<dbReference type="Gene3D" id="1.10.730.10">
    <property type="entry name" value="Isoleucyl-tRNA Synthetase, Domain 1"/>
    <property type="match status" value="1"/>
</dbReference>
<evidence type="ECO:0000256" key="7">
    <source>
        <dbReference type="ARBA" id="ARBA00023146"/>
    </source>
</evidence>
<keyword evidence="7 9" id="KW-0030">Aminoacyl-tRNA synthetase</keyword>
<feature type="domain" description="Methionyl/Valyl/Leucyl/Isoleucyl-tRNA synthetase anticodon-binding" evidence="12">
    <location>
        <begin position="686"/>
        <end position="829"/>
    </location>
</feature>
<comment type="similarity">
    <text evidence="1 9">Belongs to the class-I aminoacyl-tRNA synthetase family.</text>
</comment>
<dbReference type="NCBIfam" id="NF004349">
    <property type="entry name" value="PRK05729.1"/>
    <property type="match status" value="1"/>
</dbReference>
<keyword evidence="10" id="KW-0175">Coiled coil</keyword>
<dbReference type="EMBL" id="JAVFWL010000005">
    <property type="protein sequence ID" value="KAK6755186.1"/>
    <property type="molecule type" value="Genomic_DNA"/>
</dbReference>
<dbReference type="SUPFAM" id="SSF50677">
    <property type="entry name" value="ValRS/IleRS/LeuRS editing domain"/>
    <property type="match status" value="1"/>
</dbReference>
<accession>A0ABR1E0F7</accession>
<dbReference type="SUPFAM" id="SSF47323">
    <property type="entry name" value="Anticodon-binding domain of a subclass of class I aminoacyl-tRNA synthetases"/>
    <property type="match status" value="1"/>
</dbReference>
<dbReference type="Pfam" id="PF08264">
    <property type="entry name" value="Anticodon_1"/>
    <property type="match status" value="1"/>
</dbReference>
<dbReference type="PROSITE" id="PS00178">
    <property type="entry name" value="AA_TRNA_LIGASE_I"/>
    <property type="match status" value="1"/>
</dbReference>
<dbReference type="SUPFAM" id="SSF52374">
    <property type="entry name" value="Nucleotidylyl transferase"/>
    <property type="match status" value="1"/>
</dbReference>
<dbReference type="Pfam" id="PF00133">
    <property type="entry name" value="tRNA-synt_1"/>
    <property type="match status" value="1"/>
</dbReference>
<proteinExistence type="inferred from homology"/>
<dbReference type="PANTHER" id="PTHR11946:SF111">
    <property type="entry name" value="VALINE--TRNA LIGASE"/>
    <property type="match status" value="1"/>
</dbReference>
<gene>
    <name evidence="13" type="primary">Necator_chrV.g18681</name>
    <name evidence="13" type="ORF">RB195_013890</name>
</gene>
<dbReference type="PANTHER" id="PTHR11946">
    <property type="entry name" value="VALYL-TRNA SYNTHETASES"/>
    <property type="match status" value="1"/>
</dbReference>
<dbReference type="InterPro" id="IPR014729">
    <property type="entry name" value="Rossmann-like_a/b/a_fold"/>
</dbReference>
<name>A0ABR1E0F7_NECAM</name>
<evidence type="ECO:0000259" key="11">
    <source>
        <dbReference type="Pfam" id="PF00133"/>
    </source>
</evidence>
<feature type="coiled-coil region" evidence="10">
    <location>
        <begin position="898"/>
        <end position="925"/>
    </location>
</feature>
<organism evidence="13 14">
    <name type="scientific">Necator americanus</name>
    <name type="common">Human hookworm</name>
    <dbReference type="NCBI Taxonomy" id="51031"/>
    <lineage>
        <taxon>Eukaryota</taxon>
        <taxon>Metazoa</taxon>
        <taxon>Ecdysozoa</taxon>
        <taxon>Nematoda</taxon>
        <taxon>Chromadorea</taxon>
        <taxon>Rhabditida</taxon>
        <taxon>Rhabditina</taxon>
        <taxon>Rhabditomorpha</taxon>
        <taxon>Strongyloidea</taxon>
        <taxon>Ancylostomatidae</taxon>
        <taxon>Bunostominae</taxon>
        <taxon>Necator</taxon>
    </lineage>
</organism>
<evidence type="ECO:0000256" key="2">
    <source>
        <dbReference type="ARBA" id="ARBA00013169"/>
    </source>
</evidence>
<dbReference type="Proteomes" id="UP001303046">
    <property type="component" value="Unassembled WGS sequence"/>
</dbReference>